<organism evidence="1 2">
    <name type="scientific">Taxus chinensis</name>
    <name type="common">Chinese yew</name>
    <name type="synonym">Taxus wallichiana var. chinensis</name>
    <dbReference type="NCBI Taxonomy" id="29808"/>
    <lineage>
        <taxon>Eukaryota</taxon>
        <taxon>Viridiplantae</taxon>
        <taxon>Streptophyta</taxon>
        <taxon>Embryophyta</taxon>
        <taxon>Tracheophyta</taxon>
        <taxon>Spermatophyta</taxon>
        <taxon>Pinopsida</taxon>
        <taxon>Pinidae</taxon>
        <taxon>Conifers II</taxon>
        <taxon>Cupressales</taxon>
        <taxon>Taxaceae</taxon>
        <taxon>Taxus</taxon>
    </lineage>
</organism>
<dbReference type="EMBL" id="JAHRHJ020003813">
    <property type="protein sequence ID" value="KAH9289156.1"/>
    <property type="molecule type" value="Genomic_DNA"/>
</dbReference>
<protein>
    <submittedName>
        <fullName evidence="1">Uncharacterized protein</fullName>
    </submittedName>
</protein>
<dbReference type="AlphaFoldDB" id="A0AA38BXI4"/>
<dbReference type="Proteomes" id="UP000824469">
    <property type="component" value="Unassembled WGS sequence"/>
</dbReference>
<comment type="caution">
    <text evidence="1">The sequence shown here is derived from an EMBL/GenBank/DDBJ whole genome shotgun (WGS) entry which is preliminary data.</text>
</comment>
<accession>A0AA38BXI4</accession>
<reference evidence="1 2" key="1">
    <citation type="journal article" date="2021" name="Nat. Plants">
        <title>The Taxus genome provides insights into paclitaxel biosynthesis.</title>
        <authorList>
            <person name="Xiong X."/>
            <person name="Gou J."/>
            <person name="Liao Q."/>
            <person name="Li Y."/>
            <person name="Zhou Q."/>
            <person name="Bi G."/>
            <person name="Li C."/>
            <person name="Du R."/>
            <person name="Wang X."/>
            <person name="Sun T."/>
            <person name="Guo L."/>
            <person name="Liang H."/>
            <person name="Lu P."/>
            <person name="Wu Y."/>
            <person name="Zhang Z."/>
            <person name="Ro D.K."/>
            <person name="Shang Y."/>
            <person name="Huang S."/>
            <person name="Yan J."/>
        </authorList>
    </citation>
    <scope>NUCLEOTIDE SEQUENCE [LARGE SCALE GENOMIC DNA]</scope>
    <source>
        <strain evidence="1">Ta-2019</strain>
    </source>
</reference>
<feature type="non-terminal residue" evidence="1">
    <location>
        <position position="91"/>
    </location>
</feature>
<evidence type="ECO:0000313" key="2">
    <source>
        <dbReference type="Proteomes" id="UP000824469"/>
    </source>
</evidence>
<gene>
    <name evidence="1" type="ORF">KI387_033273</name>
</gene>
<keyword evidence="2" id="KW-1185">Reference proteome</keyword>
<name>A0AA38BXI4_TAXCH</name>
<proteinExistence type="predicted"/>
<sequence>MKDGASQTPIERNQQDSCKDQLEEEYVKNEYLHDCKGGMTENMEYYDAFDSIPMEEEVQEESKASQEAVKKNIVKLNVIEQVSMMTEYDDQ</sequence>
<evidence type="ECO:0000313" key="1">
    <source>
        <dbReference type="EMBL" id="KAH9289156.1"/>
    </source>
</evidence>